<reference evidence="1" key="1">
    <citation type="journal article" date="2023" name="Mol. Phylogenet. Evol.">
        <title>Genome-scale phylogeny and comparative genomics of the fungal order Sordariales.</title>
        <authorList>
            <person name="Hensen N."/>
            <person name="Bonometti L."/>
            <person name="Westerberg I."/>
            <person name="Brannstrom I.O."/>
            <person name="Guillou S."/>
            <person name="Cros-Aarteil S."/>
            <person name="Calhoun S."/>
            <person name="Haridas S."/>
            <person name="Kuo A."/>
            <person name="Mondo S."/>
            <person name="Pangilinan J."/>
            <person name="Riley R."/>
            <person name="LaButti K."/>
            <person name="Andreopoulos B."/>
            <person name="Lipzen A."/>
            <person name="Chen C."/>
            <person name="Yan M."/>
            <person name="Daum C."/>
            <person name="Ng V."/>
            <person name="Clum A."/>
            <person name="Steindorff A."/>
            <person name="Ohm R.A."/>
            <person name="Martin F."/>
            <person name="Silar P."/>
            <person name="Natvig D.O."/>
            <person name="Lalanne C."/>
            <person name="Gautier V."/>
            <person name="Ament-Velasquez S.L."/>
            <person name="Kruys A."/>
            <person name="Hutchinson M.I."/>
            <person name="Powell A.J."/>
            <person name="Barry K."/>
            <person name="Miller A.N."/>
            <person name="Grigoriev I.V."/>
            <person name="Debuchy R."/>
            <person name="Gladieux P."/>
            <person name="Hiltunen Thoren M."/>
            <person name="Johannesson H."/>
        </authorList>
    </citation>
    <scope>NUCLEOTIDE SEQUENCE</scope>
    <source>
        <strain evidence="1">CBS 990.96</strain>
    </source>
</reference>
<gene>
    <name evidence="1" type="ORF">QBC38DRAFT_81286</name>
</gene>
<dbReference type="EMBL" id="MU865469">
    <property type="protein sequence ID" value="KAK4222487.1"/>
    <property type="molecule type" value="Genomic_DNA"/>
</dbReference>
<name>A0AAN7BG69_9PEZI</name>
<evidence type="ECO:0000313" key="1">
    <source>
        <dbReference type="EMBL" id="KAK4222487.1"/>
    </source>
</evidence>
<protein>
    <submittedName>
        <fullName evidence="1">Uncharacterized protein</fullName>
    </submittedName>
</protein>
<accession>A0AAN7BG69</accession>
<dbReference type="Proteomes" id="UP001301958">
    <property type="component" value="Unassembled WGS sequence"/>
</dbReference>
<dbReference type="AlphaFoldDB" id="A0AAN7BG69"/>
<proteinExistence type="predicted"/>
<evidence type="ECO:0000313" key="2">
    <source>
        <dbReference type="Proteomes" id="UP001301958"/>
    </source>
</evidence>
<keyword evidence="2" id="KW-1185">Reference proteome</keyword>
<comment type="caution">
    <text evidence="1">The sequence shown here is derived from an EMBL/GenBank/DDBJ whole genome shotgun (WGS) entry which is preliminary data.</text>
</comment>
<organism evidence="1 2">
    <name type="scientific">Podospora fimiseda</name>
    <dbReference type="NCBI Taxonomy" id="252190"/>
    <lineage>
        <taxon>Eukaryota</taxon>
        <taxon>Fungi</taxon>
        <taxon>Dikarya</taxon>
        <taxon>Ascomycota</taxon>
        <taxon>Pezizomycotina</taxon>
        <taxon>Sordariomycetes</taxon>
        <taxon>Sordariomycetidae</taxon>
        <taxon>Sordariales</taxon>
        <taxon>Podosporaceae</taxon>
        <taxon>Podospora</taxon>
    </lineage>
</organism>
<reference evidence="1" key="2">
    <citation type="submission" date="2023-05" db="EMBL/GenBank/DDBJ databases">
        <authorList>
            <consortium name="Lawrence Berkeley National Laboratory"/>
            <person name="Steindorff A."/>
            <person name="Hensen N."/>
            <person name="Bonometti L."/>
            <person name="Westerberg I."/>
            <person name="Brannstrom I.O."/>
            <person name="Guillou S."/>
            <person name="Cros-Aarteil S."/>
            <person name="Calhoun S."/>
            <person name="Haridas S."/>
            <person name="Kuo A."/>
            <person name="Mondo S."/>
            <person name="Pangilinan J."/>
            <person name="Riley R."/>
            <person name="Labutti K."/>
            <person name="Andreopoulos B."/>
            <person name="Lipzen A."/>
            <person name="Chen C."/>
            <person name="Yanf M."/>
            <person name="Daum C."/>
            <person name="Ng V."/>
            <person name="Clum A."/>
            <person name="Ohm R."/>
            <person name="Martin F."/>
            <person name="Silar P."/>
            <person name="Natvig D."/>
            <person name="Lalanne C."/>
            <person name="Gautier V."/>
            <person name="Ament-Velasquez S.L."/>
            <person name="Kruys A."/>
            <person name="Hutchinson M.I."/>
            <person name="Powell A.J."/>
            <person name="Barry K."/>
            <person name="Miller A.N."/>
            <person name="Grigoriev I.V."/>
            <person name="Debuchy R."/>
            <person name="Gladieux P."/>
            <person name="Thoren M.H."/>
            <person name="Johannesson H."/>
        </authorList>
    </citation>
    <scope>NUCLEOTIDE SEQUENCE</scope>
    <source>
        <strain evidence="1">CBS 990.96</strain>
    </source>
</reference>
<sequence>MSWSSHKNLYNLALPNSHCSLQQYYYCEGQSFGGLGPPRNTDINTSPDYSWTKNNSSAYLWGAGLWTACKESRMVFLEKLHQELPRPVLLPTAVFDIKLRDKHATCTKIVPSHVSGQDFHLMVQPFHDLLLLRPLIFGRHHILGIR</sequence>